<reference evidence="3" key="1">
    <citation type="submission" date="2022-10" db="EMBL/GenBank/DDBJ databases">
        <title>Chryseobacterium sp. nov., a novel bacterial species.</title>
        <authorList>
            <person name="Cao Y."/>
        </authorList>
    </citation>
    <scope>NUCLEOTIDE SEQUENCE</scope>
    <source>
        <strain evidence="3">CCTCC AB2015118</strain>
    </source>
</reference>
<comment type="caution">
    <text evidence="3">The sequence shown here is derived from an EMBL/GenBank/DDBJ whole genome shotgun (WGS) entry which is preliminary data.</text>
</comment>
<feature type="signal peptide" evidence="1">
    <location>
        <begin position="1"/>
        <end position="18"/>
    </location>
</feature>
<gene>
    <name evidence="3" type="ORF">OF897_21485</name>
</gene>
<evidence type="ECO:0000313" key="3">
    <source>
        <dbReference type="EMBL" id="MCX8526490.1"/>
    </source>
</evidence>
<dbReference type="Proteomes" id="UP001073122">
    <property type="component" value="Unassembled WGS sequence"/>
</dbReference>
<protein>
    <recommendedName>
        <fullName evidence="2">DUF6705 domain-containing protein</fullName>
    </recommendedName>
</protein>
<evidence type="ECO:0000256" key="1">
    <source>
        <dbReference type="SAM" id="SignalP"/>
    </source>
</evidence>
<name>A0ABT3XXU3_9FLAO</name>
<dbReference type="EMBL" id="JAOVZW010000051">
    <property type="protein sequence ID" value="MCX8526490.1"/>
    <property type="molecule type" value="Genomic_DNA"/>
</dbReference>
<feature type="domain" description="DUF6705" evidence="2">
    <location>
        <begin position="1"/>
        <end position="184"/>
    </location>
</feature>
<accession>A0ABT3XXU3</accession>
<dbReference type="PROSITE" id="PS51257">
    <property type="entry name" value="PROKAR_LIPOPROTEIN"/>
    <property type="match status" value="1"/>
</dbReference>
<dbReference type="Pfam" id="PF20448">
    <property type="entry name" value="DUF6705"/>
    <property type="match status" value="1"/>
</dbReference>
<keyword evidence="4" id="KW-1185">Reference proteome</keyword>
<evidence type="ECO:0000259" key="2">
    <source>
        <dbReference type="Pfam" id="PF20448"/>
    </source>
</evidence>
<sequence length="184" mass="21448">MKNYITIILFSFMFSCNAQSIIYDIESDNIPYNIPNGAYIKDINNVLNKFQGNWMYQDNLKNFTVNLSKEKTDLQEYYKDLLKGKYKYTNNGIVIVDTNNFPITKSKLTGARLWEGNPNKVTLFFYDPERPKMSCEVTLTYSNTNGIEKLHWDLKLRGLPSSRDPNMNQATDFRVPTNVELIKQ</sequence>
<organism evidence="3 4">
    <name type="scientific">Chryseobacterium formosus</name>
    <dbReference type="NCBI Taxonomy" id="1537363"/>
    <lineage>
        <taxon>Bacteria</taxon>
        <taxon>Pseudomonadati</taxon>
        <taxon>Bacteroidota</taxon>
        <taxon>Flavobacteriia</taxon>
        <taxon>Flavobacteriales</taxon>
        <taxon>Weeksellaceae</taxon>
        <taxon>Chryseobacterium group</taxon>
        <taxon>Chryseobacterium</taxon>
    </lineage>
</organism>
<evidence type="ECO:0000313" key="4">
    <source>
        <dbReference type="Proteomes" id="UP001073122"/>
    </source>
</evidence>
<dbReference type="InterPro" id="IPR046551">
    <property type="entry name" value="DUF6705"/>
</dbReference>
<keyword evidence="1" id="KW-0732">Signal</keyword>
<feature type="chain" id="PRO_5046746942" description="DUF6705 domain-containing protein" evidence="1">
    <location>
        <begin position="19"/>
        <end position="184"/>
    </location>
</feature>
<proteinExistence type="predicted"/>
<dbReference type="RefSeq" id="WP_267267712.1">
    <property type="nucleotide sequence ID" value="NZ_JAOVZW010000051.1"/>
</dbReference>